<dbReference type="PANTHER" id="PTHR35836">
    <property type="entry name" value="VCBS REPEAT-CONTAINING PROTEIN"/>
    <property type="match status" value="1"/>
</dbReference>
<keyword evidence="1" id="KW-0732">Signal</keyword>
<proteinExistence type="predicted"/>
<feature type="chain" id="PRO_5003193972" evidence="1">
    <location>
        <begin position="20"/>
        <end position="569"/>
    </location>
</feature>
<dbReference type="Proteomes" id="UP000011014">
    <property type="component" value="Unassembled WGS sequence"/>
</dbReference>
<feature type="signal peptide" evidence="1">
    <location>
        <begin position="1"/>
        <end position="19"/>
    </location>
</feature>
<reference evidence="2" key="1">
    <citation type="journal article" date="2010" name="Science">
        <title>Plasticity of animal genome architecture unmasked by rapid evolution of a pelagic tunicate.</title>
        <authorList>
            <person name="Denoeud F."/>
            <person name="Henriet S."/>
            <person name="Mungpakdee S."/>
            <person name="Aury J.M."/>
            <person name="Da Silva C."/>
            <person name="Brinkmann H."/>
            <person name="Mikhaleva J."/>
            <person name="Olsen L.C."/>
            <person name="Jubin C."/>
            <person name="Canestro C."/>
            <person name="Bouquet J.M."/>
            <person name="Danks G."/>
            <person name="Poulain J."/>
            <person name="Campsteijn C."/>
            <person name="Adamski M."/>
            <person name="Cross I."/>
            <person name="Yadetie F."/>
            <person name="Muffato M."/>
            <person name="Louis A."/>
            <person name="Butcher S."/>
            <person name="Tsagkogeorga G."/>
            <person name="Konrad A."/>
            <person name="Singh S."/>
            <person name="Jensen M.F."/>
            <person name="Cong E.H."/>
            <person name="Eikeseth-Otteraa H."/>
            <person name="Noel B."/>
            <person name="Anthouard V."/>
            <person name="Porcel B.M."/>
            <person name="Kachouri-Lafond R."/>
            <person name="Nishino A."/>
            <person name="Ugolini M."/>
            <person name="Chourrout P."/>
            <person name="Nishida H."/>
            <person name="Aasland R."/>
            <person name="Huzurbazar S."/>
            <person name="Westhof E."/>
            <person name="Delsuc F."/>
            <person name="Lehrach H."/>
            <person name="Reinhardt R."/>
            <person name="Weissenbach J."/>
            <person name="Roy S.W."/>
            <person name="Artiguenave F."/>
            <person name="Postlethwait J.H."/>
            <person name="Manak J.R."/>
            <person name="Thompson E.M."/>
            <person name="Jaillon O."/>
            <person name="Du Pasquier L."/>
            <person name="Boudinot P."/>
            <person name="Liberles D.A."/>
            <person name="Volff J.N."/>
            <person name="Philippe H."/>
            <person name="Lenhard B."/>
            <person name="Roest Crollius H."/>
            <person name="Wincker P."/>
            <person name="Chourrout D."/>
        </authorList>
    </citation>
    <scope>NUCLEOTIDE SEQUENCE [LARGE SCALE GENOMIC DNA]</scope>
</reference>
<evidence type="ECO:0000256" key="1">
    <source>
        <dbReference type="SAM" id="SignalP"/>
    </source>
</evidence>
<protein>
    <submittedName>
        <fullName evidence="2">Uncharacterized protein</fullName>
    </submittedName>
</protein>
<dbReference type="InterPro" id="IPR028994">
    <property type="entry name" value="Integrin_alpha_N"/>
</dbReference>
<evidence type="ECO:0000313" key="2">
    <source>
        <dbReference type="EMBL" id="CBY36349.1"/>
    </source>
</evidence>
<dbReference type="SUPFAM" id="SSF69318">
    <property type="entry name" value="Integrin alpha N-terminal domain"/>
    <property type="match status" value="1"/>
</dbReference>
<dbReference type="PANTHER" id="PTHR35836:SF1">
    <property type="entry name" value="VCBS REPEAT-CONTAINING PROTEIN"/>
    <property type="match status" value="1"/>
</dbReference>
<accession>E4YLI8</accession>
<name>E4YLI8_OIKDI</name>
<dbReference type="AlphaFoldDB" id="E4YLI8"/>
<organism evidence="2">
    <name type="scientific">Oikopleura dioica</name>
    <name type="common">Tunicate</name>
    <dbReference type="NCBI Taxonomy" id="34765"/>
    <lineage>
        <taxon>Eukaryota</taxon>
        <taxon>Metazoa</taxon>
        <taxon>Chordata</taxon>
        <taxon>Tunicata</taxon>
        <taxon>Appendicularia</taxon>
        <taxon>Copelata</taxon>
        <taxon>Oikopleuridae</taxon>
        <taxon>Oikopleura</taxon>
    </lineage>
</organism>
<dbReference type="EMBL" id="FN654763">
    <property type="protein sequence ID" value="CBY36349.1"/>
    <property type="molecule type" value="Genomic_DNA"/>
</dbReference>
<sequence>MRIVRFLLWTLYNSADAFGARRPVSGGPRSTNSMSEFENSKGLKPRHWYSLELDMPCQFVKLVEDPQYSSKTIPVYDLVYLTKSQPQVRRIQDIALKLANPEEMQQSTRIVAESISVPNDVGVMPQGSIGGMTPNVWWIATGQTMSSLSTNSFSNREAQTGAVYFLDMTKQSYNPTAIVTSPGYGYTHVEWVDMDLDGNADAIAIRTNPTGQQELVWMQQPPGNSKWMVSVIDKNVGGTQFKTMWIKDGDVKRLLIICAGSAEPQLVFYWVDDPDNDWTRISRIQKTVIGEEGSYVNIEIIDVNADGRLDILTSVTGIRGQPGKVICYEVPEQSSFQKGIWRKHILSQAFEPSVNYRALTPGGVYAFYPGKSPTEKPSILVSGASNGKVYILRPKSWSAYIWHYTTDVILERKNTIGVPAVRDVDGDGNVDIFIPEANYIHVLTFKGVEQQRNMPDSSITPHTSTLLAVFLAYSKTMQLHSLAINKRNVTLVSLSSLISRTKRCETVCFIQLLFSVEVSFVITEDVDAYFVFKITIFLSVLLKLLKVHSEVIISFIYDFILLVDEDHFV</sequence>
<gene>
    <name evidence="2" type="ORF">GSOID_T00028847001</name>
</gene>